<sequence>MKSERPILFSTPMVQAILDGSKTQTRRTNGIKQVNDNPSINDYKGAAGNDPRIHEFSRISVGARILTIKEKCPYGQPGDLLWVREKFAISGLMWQAKPSLAIKYCSDNAVKYAASDNDWQHAWRPSIHMPKAAARIWLQVEEISVERLQDISEEDAKAEGIKISYAFGENEEHFYVYPPKEKGKGIFCGPCRVDDTWVSKSSAFGSKAPAKFSFASLWSSVNGIGSWEQNPWLWVVKFKVLSTTGKPETL</sequence>
<dbReference type="RefSeq" id="WP_343332536.1">
    <property type="nucleotide sequence ID" value="NZ_JAPOHD010000013.1"/>
</dbReference>
<dbReference type="EMBL" id="JAPOHD010000013">
    <property type="protein sequence ID" value="MCY1720202.1"/>
    <property type="molecule type" value="Genomic_DNA"/>
</dbReference>
<organism evidence="1 2">
    <name type="scientific">Draconibacterium aestuarii</name>
    <dbReference type="NCBI Taxonomy" id="2998507"/>
    <lineage>
        <taxon>Bacteria</taxon>
        <taxon>Pseudomonadati</taxon>
        <taxon>Bacteroidota</taxon>
        <taxon>Bacteroidia</taxon>
        <taxon>Marinilabiliales</taxon>
        <taxon>Prolixibacteraceae</taxon>
        <taxon>Draconibacterium</taxon>
    </lineage>
</organism>
<evidence type="ECO:0000313" key="1">
    <source>
        <dbReference type="EMBL" id="MCY1720202.1"/>
    </source>
</evidence>
<accession>A0A9X3F5L1</accession>
<comment type="caution">
    <text evidence="1">The sequence shown here is derived from an EMBL/GenBank/DDBJ whole genome shotgun (WGS) entry which is preliminary data.</text>
</comment>
<evidence type="ECO:0000313" key="2">
    <source>
        <dbReference type="Proteomes" id="UP001145087"/>
    </source>
</evidence>
<dbReference type="Proteomes" id="UP001145087">
    <property type="component" value="Unassembled WGS sequence"/>
</dbReference>
<gene>
    <name evidence="1" type="ORF">OU798_07600</name>
</gene>
<name>A0A9X3F5L1_9BACT</name>
<protein>
    <submittedName>
        <fullName evidence="1">Uncharacterized protein</fullName>
    </submittedName>
</protein>
<dbReference type="AlphaFoldDB" id="A0A9X3F5L1"/>
<proteinExistence type="predicted"/>
<reference evidence="1" key="1">
    <citation type="submission" date="2022-11" db="EMBL/GenBank/DDBJ databases">
        <title>Marilongibacter aestuarii gen. nov., sp. nov., isolated from tidal flat sediment.</title>
        <authorList>
            <person name="Jiayan W."/>
        </authorList>
    </citation>
    <scope>NUCLEOTIDE SEQUENCE</scope>
    <source>
        <strain evidence="1">Z1-6</strain>
    </source>
</reference>
<keyword evidence="2" id="KW-1185">Reference proteome</keyword>